<comment type="caution">
    <text evidence="5">The sequence shown here is derived from an EMBL/GenBank/DDBJ whole genome shotgun (WGS) entry which is preliminary data.</text>
</comment>
<name>A0ABX5B667_9SPIR</name>
<feature type="domain" description="Glycosyltransferase 61 catalytic" evidence="4">
    <location>
        <begin position="122"/>
        <end position="295"/>
    </location>
</feature>
<evidence type="ECO:0000259" key="4">
    <source>
        <dbReference type="Pfam" id="PF04577"/>
    </source>
</evidence>
<dbReference type="RefSeq" id="WP_104618103.1">
    <property type="nucleotide sequence ID" value="NZ_JJMJ01000055.1"/>
</dbReference>
<dbReference type="InterPro" id="IPR049625">
    <property type="entry name" value="Glyco_transf_61_cat"/>
</dbReference>
<organism evidence="5 6">
    <name type="scientific">Brachyspira murdochii</name>
    <dbReference type="NCBI Taxonomy" id="84378"/>
    <lineage>
        <taxon>Bacteria</taxon>
        <taxon>Pseudomonadati</taxon>
        <taxon>Spirochaetota</taxon>
        <taxon>Spirochaetia</taxon>
        <taxon>Brachyspirales</taxon>
        <taxon>Brachyspiraceae</taxon>
        <taxon>Brachyspira</taxon>
    </lineage>
</organism>
<dbReference type="InterPro" id="IPR007657">
    <property type="entry name" value="Glycosyltransferase_61"/>
</dbReference>
<sequence length="366" mass="42903">MGLGNKLLNGKIRNKIGAKVVKKLENSSVSINDIKKDLYIPIKYTNSNVNNFLCKLKDAKVYSSWGFYFTNDNKIIKEVLPFNRILNLQSELGGRFVFYKLRFRKKTNLNVFSLQSIWNVCFGHWIHETLPKLFILKDSGYFDKIDAFILGDGCKSKFHKDTLEIFGIDKKNIIYISDQTEILCENLYLSSFPSKDTHYPDIWIMNKYRELSKELIKNYDINKFPKKIYLTRKNVKTRRILNEDELMEVLSKLGYEMISPEEYSLQEQFCLFYNADKIISILGSGLTNLVCSKETISILGIVPNIRPEDTYKYITNSIGGKYCEYIENNEKNYVYQNSHNKVNDFDFYISINDFKTILDEFEKCLC</sequence>
<dbReference type="Proteomes" id="UP000238924">
    <property type="component" value="Unassembled WGS sequence"/>
</dbReference>
<proteinExistence type="predicted"/>
<evidence type="ECO:0000256" key="1">
    <source>
        <dbReference type="ARBA" id="ARBA00022676"/>
    </source>
</evidence>
<protein>
    <recommendedName>
        <fullName evidence="4">Glycosyltransferase 61 catalytic domain-containing protein</fullName>
    </recommendedName>
</protein>
<evidence type="ECO:0000313" key="5">
    <source>
        <dbReference type="EMBL" id="PPS22673.1"/>
    </source>
</evidence>
<evidence type="ECO:0000313" key="6">
    <source>
        <dbReference type="Proteomes" id="UP000238924"/>
    </source>
</evidence>
<keyword evidence="3" id="KW-0325">Glycoprotein</keyword>
<reference evidence="5 6" key="1">
    <citation type="submission" date="2014-04" db="EMBL/GenBank/DDBJ databases">
        <title>Whole genome sequence of 'Brachyspira hampsonii' D13-03603F2.</title>
        <authorList>
            <person name="Patterson A.H."/>
            <person name="Chaban B."/>
            <person name="Fernando C."/>
            <person name="Harding J.C."/>
            <person name="Hill J.E."/>
        </authorList>
    </citation>
    <scope>NUCLEOTIDE SEQUENCE [LARGE SCALE GENOMIC DNA]</scope>
    <source>
        <strain evidence="5 6">D13-03603F2</strain>
    </source>
</reference>
<dbReference type="EMBL" id="JJMJ01000055">
    <property type="protein sequence ID" value="PPS22673.1"/>
    <property type="molecule type" value="Genomic_DNA"/>
</dbReference>
<keyword evidence="1" id="KW-0328">Glycosyltransferase</keyword>
<evidence type="ECO:0000256" key="2">
    <source>
        <dbReference type="ARBA" id="ARBA00022679"/>
    </source>
</evidence>
<evidence type="ECO:0000256" key="3">
    <source>
        <dbReference type="ARBA" id="ARBA00023180"/>
    </source>
</evidence>
<dbReference type="PANTHER" id="PTHR20961">
    <property type="entry name" value="GLYCOSYLTRANSFERASE"/>
    <property type="match status" value="1"/>
</dbReference>
<keyword evidence="2" id="KW-0808">Transferase</keyword>
<keyword evidence="6" id="KW-1185">Reference proteome</keyword>
<accession>A0ABX5B667</accession>
<dbReference type="Pfam" id="PF04577">
    <property type="entry name" value="Glyco_transf_61"/>
    <property type="match status" value="1"/>
</dbReference>
<gene>
    <name evidence="5" type="ORF">DJ52_03545</name>
</gene>